<sequence>MKFSKMIEEMRTVRDYKKEPVSPNLIQEVMDAGKTAAGIAGGRNVSILFIDHGKEVFDQLSGKAGYYGKMVEAPHYLVITSKVFPNYLENSGYIMELMRLKSRELDLGTCWLSVEDEGTLREILGIGGEEKITAFAAIGHSYKGIFKHDMSKQSTRMGLEEIAFLKRWGSPCTLEDLEARGLTNIFYYTRLAPSWGNRQPWQFIIDKDRILLTIQKEEREDLRLDAGVVMLYFEKSAHDDGLPGNWKLDIPEDMKAIYGIPEDRTLVGYYSI</sequence>
<comment type="caution">
    <text evidence="4">The sequence shown here is derived from an EMBL/GenBank/DDBJ whole genome shotgun (WGS) entry which is preliminary data.</text>
</comment>
<dbReference type="InterPro" id="IPR029478">
    <property type="entry name" value="TM1586_NiRdase"/>
</dbReference>
<dbReference type="InterPro" id="IPR000415">
    <property type="entry name" value="Nitroreductase-like"/>
</dbReference>
<comment type="similarity">
    <text evidence="1">Belongs to the nitroreductase family.</text>
</comment>
<gene>
    <name evidence="4" type="ORF">HNQ80_002866</name>
</gene>
<organism evidence="4 5">
    <name type="scientific">Anaerosolibacter carboniphilus</name>
    <dbReference type="NCBI Taxonomy" id="1417629"/>
    <lineage>
        <taxon>Bacteria</taxon>
        <taxon>Bacillati</taxon>
        <taxon>Bacillota</taxon>
        <taxon>Clostridia</taxon>
        <taxon>Peptostreptococcales</taxon>
        <taxon>Thermotaleaceae</taxon>
        <taxon>Anaerosolibacter</taxon>
    </lineage>
</organism>
<dbReference type="SUPFAM" id="SSF55469">
    <property type="entry name" value="FMN-dependent nitroreductase-like"/>
    <property type="match status" value="2"/>
</dbReference>
<reference evidence="4 5" key="1">
    <citation type="submission" date="2020-08" db="EMBL/GenBank/DDBJ databases">
        <title>Genomic Encyclopedia of Type Strains, Phase IV (KMG-IV): sequencing the most valuable type-strain genomes for metagenomic binning, comparative biology and taxonomic classification.</title>
        <authorList>
            <person name="Goeker M."/>
        </authorList>
    </citation>
    <scope>NUCLEOTIDE SEQUENCE [LARGE SCALE GENOMIC DNA]</scope>
    <source>
        <strain evidence="4 5">DSM 103526</strain>
    </source>
</reference>
<dbReference type="GO" id="GO:0016491">
    <property type="term" value="F:oxidoreductase activity"/>
    <property type="evidence" value="ECO:0007669"/>
    <property type="project" value="UniProtKB-KW"/>
</dbReference>
<dbReference type="Pfam" id="PF14512">
    <property type="entry name" value="TM1586_NiRdase"/>
    <property type="match status" value="1"/>
</dbReference>
<evidence type="ECO:0000259" key="3">
    <source>
        <dbReference type="Pfam" id="PF14512"/>
    </source>
</evidence>
<dbReference type="Gene3D" id="3.40.109.30">
    <property type="entry name" value="putative nitroreductase (tm1586), domain 2"/>
    <property type="match status" value="1"/>
</dbReference>
<dbReference type="PANTHER" id="PTHR43673:SF10">
    <property type="entry name" value="NADH DEHYDROGENASE_NAD(P)H NITROREDUCTASE XCC3605-RELATED"/>
    <property type="match status" value="1"/>
</dbReference>
<evidence type="ECO:0000256" key="2">
    <source>
        <dbReference type="ARBA" id="ARBA00023002"/>
    </source>
</evidence>
<feature type="domain" description="Putative nitroreductase TM1586" evidence="3">
    <location>
        <begin position="5"/>
        <end position="236"/>
    </location>
</feature>
<evidence type="ECO:0000313" key="4">
    <source>
        <dbReference type="EMBL" id="MBB6216762.1"/>
    </source>
</evidence>
<dbReference type="CDD" id="cd02062">
    <property type="entry name" value="Nitro_FMN_reductase"/>
    <property type="match status" value="2"/>
</dbReference>
<proteinExistence type="inferred from homology"/>
<evidence type="ECO:0000313" key="5">
    <source>
        <dbReference type="Proteomes" id="UP000579281"/>
    </source>
</evidence>
<protein>
    <submittedName>
        <fullName evidence="4">Nitroreductase</fullName>
    </submittedName>
</protein>
<dbReference type="Proteomes" id="UP000579281">
    <property type="component" value="Unassembled WGS sequence"/>
</dbReference>
<keyword evidence="5" id="KW-1185">Reference proteome</keyword>
<name>A0A841L0R3_9FIRM</name>
<keyword evidence="2" id="KW-0560">Oxidoreductase</keyword>
<dbReference type="EMBL" id="JACHEN010000017">
    <property type="protein sequence ID" value="MBB6216762.1"/>
    <property type="molecule type" value="Genomic_DNA"/>
</dbReference>
<dbReference type="PANTHER" id="PTHR43673">
    <property type="entry name" value="NAD(P)H NITROREDUCTASE YDGI-RELATED"/>
    <property type="match status" value="1"/>
</dbReference>
<dbReference type="Gene3D" id="3.40.109.10">
    <property type="entry name" value="NADH Oxidase"/>
    <property type="match status" value="1"/>
</dbReference>
<evidence type="ECO:0000256" key="1">
    <source>
        <dbReference type="ARBA" id="ARBA00007118"/>
    </source>
</evidence>
<accession>A0A841L0R3</accession>
<dbReference type="AlphaFoldDB" id="A0A841L0R3"/>
<dbReference type="RefSeq" id="WP_184311286.1">
    <property type="nucleotide sequence ID" value="NZ_JACHEN010000017.1"/>
</dbReference>